<comment type="similarity">
    <text evidence="1">Belongs to the WXG100 family.</text>
</comment>
<reference evidence="2 3" key="1">
    <citation type="submission" date="2020-08" db="EMBL/GenBank/DDBJ databases">
        <title>A Genomic Blueprint of the Chicken Gut Microbiome.</title>
        <authorList>
            <person name="Gilroy R."/>
            <person name="Ravi A."/>
            <person name="Getino M."/>
            <person name="Pursley I."/>
            <person name="Horton D.L."/>
            <person name="Alikhan N.-F."/>
            <person name="Baker D."/>
            <person name="Gharbi K."/>
            <person name="Hall N."/>
            <person name="Watson M."/>
            <person name="Adriaenssens E.M."/>
            <person name="Foster-Nyarko E."/>
            <person name="Jarju S."/>
            <person name="Secka A."/>
            <person name="Antonio M."/>
            <person name="Oren A."/>
            <person name="Chaudhuri R."/>
            <person name="La Ragione R.M."/>
            <person name="Hildebrand F."/>
            <person name="Pallen M.J."/>
        </authorList>
    </citation>
    <scope>NUCLEOTIDE SEQUENCE [LARGE SCALE GENOMIC DNA]</scope>
    <source>
        <strain evidence="2 3">Sa1BUA1</strain>
    </source>
</reference>
<name>A0ABR8Z336_9MICO</name>
<dbReference type="Pfam" id="PF06013">
    <property type="entry name" value="WXG100"/>
    <property type="match status" value="1"/>
</dbReference>
<organism evidence="2 3">
    <name type="scientific">Oceanitalea stevensii</name>
    <dbReference type="NCBI Taxonomy" id="2763072"/>
    <lineage>
        <taxon>Bacteria</taxon>
        <taxon>Bacillati</taxon>
        <taxon>Actinomycetota</taxon>
        <taxon>Actinomycetes</taxon>
        <taxon>Micrococcales</taxon>
        <taxon>Bogoriellaceae</taxon>
        <taxon>Georgenia</taxon>
    </lineage>
</organism>
<keyword evidence="3" id="KW-1185">Reference proteome</keyword>
<proteinExistence type="inferred from homology"/>
<dbReference type="Gene3D" id="1.10.287.1060">
    <property type="entry name" value="ESAT-6-like"/>
    <property type="match status" value="1"/>
</dbReference>
<protein>
    <recommendedName>
        <fullName evidence="1">ESAT-6-like protein</fullName>
    </recommendedName>
</protein>
<evidence type="ECO:0000256" key="1">
    <source>
        <dbReference type="RuleBase" id="RU362001"/>
    </source>
</evidence>
<dbReference type="NCBIfam" id="TIGR03930">
    <property type="entry name" value="WXG100_ESAT6"/>
    <property type="match status" value="1"/>
</dbReference>
<dbReference type="InterPro" id="IPR036689">
    <property type="entry name" value="ESAT-6-like_sf"/>
</dbReference>
<accession>A0ABR8Z336</accession>
<dbReference type="EMBL" id="JACSPO010000005">
    <property type="protein sequence ID" value="MBD8062670.1"/>
    <property type="molecule type" value="Genomic_DNA"/>
</dbReference>
<evidence type="ECO:0000313" key="3">
    <source>
        <dbReference type="Proteomes" id="UP000661894"/>
    </source>
</evidence>
<comment type="caution">
    <text evidence="2">The sequence shown here is derived from an EMBL/GenBank/DDBJ whole genome shotgun (WGS) entry which is preliminary data.</text>
</comment>
<dbReference type="InterPro" id="IPR010310">
    <property type="entry name" value="T7SS_ESAT-6-like"/>
</dbReference>
<sequence>MTRFEVDSVEVEAAAARARASAGTIHAEVAGMMTQLLDLQSTWSGAAAESFAGVAQEWRATQQVVEQSLAQITEALDLAARTYADAETSAHGLFAR</sequence>
<dbReference type="Proteomes" id="UP000661894">
    <property type="component" value="Unassembled WGS sequence"/>
</dbReference>
<gene>
    <name evidence="2" type="ORF">H9624_10065</name>
</gene>
<dbReference type="RefSeq" id="WP_251839781.1">
    <property type="nucleotide sequence ID" value="NZ_JACSPO010000005.1"/>
</dbReference>
<evidence type="ECO:0000313" key="2">
    <source>
        <dbReference type="EMBL" id="MBD8062670.1"/>
    </source>
</evidence>
<dbReference type="SUPFAM" id="SSF140453">
    <property type="entry name" value="EsxAB dimer-like"/>
    <property type="match status" value="1"/>
</dbReference>